<dbReference type="OrthoDB" id="73185at2759"/>
<gene>
    <name evidence="7" type="primary">Aste57867_12354</name>
    <name evidence="6" type="ORF">As57867_012308</name>
    <name evidence="7" type="ORF">ASTE57867_12354</name>
</gene>
<proteinExistence type="predicted"/>
<feature type="transmembrane region" description="Helical" evidence="4">
    <location>
        <begin position="65"/>
        <end position="90"/>
    </location>
</feature>
<feature type="domain" description="LNR" evidence="5">
    <location>
        <begin position="549"/>
        <end position="591"/>
    </location>
</feature>
<dbReference type="Pfam" id="PF00066">
    <property type="entry name" value="Notch"/>
    <property type="match status" value="1"/>
</dbReference>
<dbReference type="SUPFAM" id="SSF52058">
    <property type="entry name" value="L domain-like"/>
    <property type="match status" value="1"/>
</dbReference>
<evidence type="ECO:0000256" key="4">
    <source>
        <dbReference type="SAM" id="Phobius"/>
    </source>
</evidence>
<feature type="transmembrane region" description="Helical" evidence="4">
    <location>
        <begin position="182"/>
        <end position="209"/>
    </location>
</feature>
<keyword evidence="4" id="KW-1133">Transmembrane helix</keyword>
<dbReference type="SMART" id="SM00004">
    <property type="entry name" value="NL"/>
    <property type="match status" value="1"/>
</dbReference>
<dbReference type="Gene3D" id="3.30.300.320">
    <property type="match status" value="1"/>
</dbReference>
<organism evidence="7 8">
    <name type="scientific">Aphanomyces stellatus</name>
    <dbReference type="NCBI Taxonomy" id="120398"/>
    <lineage>
        <taxon>Eukaryota</taxon>
        <taxon>Sar</taxon>
        <taxon>Stramenopiles</taxon>
        <taxon>Oomycota</taxon>
        <taxon>Saprolegniomycetes</taxon>
        <taxon>Saprolegniales</taxon>
        <taxon>Verrucalvaceae</taxon>
        <taxon>Aphanomyces</taxon>
    </lineage>
</organism>
<dbReference type="InterPro" id="IPR032675">
    <property type="entry name" value="LRR_dom_sf"/>
</dbReference>
<evidence type="ECO:0000256" key="3">
    <source>
        <dbReference type="ARBA" id="ARBA00023180"/>
    </source>
</evidence>
<keyword evidence="3" id="KW-0325">Glycoprotein</keyword>
<keyword evidence="1" id="KW-0677">Repeat</keyword>
<dbReference type="EMBL" id="CAADRA010005375">
    <property type="protein sequence ID" value="VFT89206.1"/>
    <property type="molecule type" value="Genomic_DNA"/>
</dbReference>
<keyword evidence="4" id="KW-0812">Transmembrane</keyword>
<evidence type="ECO:0000256" key="2">
    <source>
        <dbReference type="ARBA" id="ARBA00023157"/>
    </source>
</evidence>
<evidence type="ECO:0000313" key="6">
    <source>
        <dbReference type="EMBL" id="KAF0696935.1"/>
    </source>
</evidence>
<accession>A0A485KVY8</accession>
<name>A0A485KVY8_9STRA</name>
<protein>
    <submittedName>
        <fullName evidence="7">Aste57867_12354 protein</fullName>
    </submittedName>
</protein>
<dbReference type="Gene3D" id="3.80.10.10">
    <property type="entry name" value="Ribonuclease Inhibitor"/>
    <property type="match status" value="1"/>
</dbReference>
<feature type="transmembrane region" description="Helical" evidence="4">
    <location>
        <begin position="289"/>
        <end position="310"/>
    </location>
</feature>
<reference evidence="6" key="2">
    <citation type="submission" date="2019-06" db="EMBL/GenBank/DDBJ databases">
        <title>Genomics analysis of Aphanomyces spp. identifies a new class of oomycete effector associated with host adaptation.</title>
        <authorList>
            <person name="Gaulin E."/>
        </authorList>
    </citation>
    <scope>NUCLEOTIDE SEQUENCE</scope>
    <source>
        <strain evidence="6">CBS 578.67</strain>
    </source>
</reference>
<sequence>MLVHVAPAAGSKLPKRPLVVTYLGRLRRFIFGFALFKHVVCAFYLAAEVVIFLNMDATQTRSAHAFALPVVIVVYLCLAAVHVLSLLYYLGDAVGLVRLSVHFHSPRSFAWLVHWATYKPALAAYNVFELGCQTFEAFEFASMVVDRRLVATYVVLVALHAIVAPTVVCLHHSTSRLLLLNWFSSLLSFLVSCVLHIVGLVVPLLHYFLVDFTINRDPAWLTRNVLYARYNFVTSPVDFIAKIMIQLGSLVSIWRLLASLHVAKTLQSQGRRLSTALLHRPIDTRRLKLYHVCSTLWGLALLVSLGHAFYGRQSCPSTCAAAAAPLWTTACQCMYVHVNCYTLGHDDVDAALDAHVVGPRVFALVVSRCDLPDGIGNATLNQFQSLYFVKLIFTHTKTWSAQLPPSTYAVVLEYAAFTSLPAILRENLGPYLSVLGFVSLPMTSFEIPDHAWVNVTRLTVTNLSLAALPPNVAMLPLVHLLADRNQLTNVSTQVLQMPSLNYLDASANNLHEGPWSLLTTMPHSTLLLCGNPLSGPPDSIGPALRQVYVAEAAAACSPLCAPYCFPYLVGDHDCQLACFNAACNFDGGDCDDFGFDRPD</sequence>
<keyword evidence="4" id="KW-0472">Membrane</keyword>
<evidence type="ECO:0000256" key="1">
    <source>
        <dbReference type="ARBA" id="ARBA00022737"/>
    </source>
</evidence>
<dbReference type="AlphaFoldDB" id="A0A485KVY8"/>
<dbReference type="Proteomes" id="UP000332933">
    <property type="component" value="Unassembled WGS sequence"/>
</dbReference>
<reference evidence="7 8" key="1">
    <citation type="submission" date="2019-03" db="EMBL/GenBank/DDBJ databases">
        <authorList>
            <person name="Gaulin E."/>
            <person name="Dumas B."/>
        </authorList>
    </citation>
    <scope>NUCLEOTIDE SEQUENCE [LARGE SCALE GENOMIC DNA]</scope>
    <source>
        <strain evidence="7">CBS 568.67</strain>
    </source>
</reference>
<evidence type="ECO:0000313" key="8">
    <source>
        <dbReference type="Proteomes" id="UP000332933"/>
    </source>
</evidence>
<keyword evidence="8" id="KW-1185">Reference proteome</keyword>
<feature type="transmembrane region" description="Helical" evidence="4">
    <location>
        <begin position="150"/>
        <end position="170"/>
    </location>
</feature>
<evidence type="ECO:0000313" key="7">
    <source>
        <dbReference type="EMBL" id="VFT89206.1"/>
    </source>
</evidence>
<feature type="transmembrane region" description="Helical" evidence="4">
    <location>
        <begin position="29"/>
        <end position="53"/>
    </location>
</feature>
<keyword evidence="2" id="KW-1015">Disulfide bond</keyword>
<dbReference type="EMBL" id="VJMH01005354">
    <property type="protein sequence ID" value="KAF0696935.1"/>
    <property type="molecule type" value="Genomic_DNA"/>
</dbReference>
<dbReference type="InterPro" id="IPR000800">
    <property type="entry name" value="Notch_dom"/>
</dbReference>
<evidence type="ECO:0000259" key="5">
    <source>
        <dbReference type="SMART" id="SM00004"/>
    </source>
</evidence>